<keyword evidence="1" id="KW-0433">Leucine-rich repeat</keyword>
<proteinExistence type="predicted"/>
<protein>
    <submittedName>
        <fullName evidence="4">Uncharacterized protein</fullName>
    </submittedName>
</protein>
<dbReference type="PANTHER" id="PTHR46652">
    <property type="entry name" value="LEUCINE-RICH REPEAT AND IQ DOMAIN-CONTAINING PROTEIN 1-RELATED"/>
    <property type="match status" value="1"/>
</dbReference>
<organism evidence="4 5">
    <name type="scientific">Cyanidiococcus yangmingshanensis</name>
    <dbReference type="NCBI Taxonomy" id="2690220"/>
    <lineage>
        <taxon>Eukaryota</taxon>
        <taxon>Rhodophyta</taxon>
        <taxon>Bangiophyceae</taxon>
        <taxon>Cyanidiales</taxon>
        <taxon>Cyanidiaceae</taxon>
        <taxon>Cyanidiococcus</taxon>
    </lineage>
</organism>
<accession>A0A7J7ICQ9</accession>
<evidence type="ECO:0000256" key="3">
    <source>
        <dbReference type="SAM" id="MobiDB-lite"/>
    </source>
</evidence>
<dbReference type="EMBL" id="VWRR01000017">
    <property type="protein sequence ID" value="KAF6000892.1"/>
    <property type="molecule type" value="Genomic_DNA"/>
</dbReference>
<evidence type="ECO:0000313" key="5">
    <source>
        <dbReference type="Proteomes" id="UP000530660"/>
    </source>
</evidence>
<dbReference type="PROSITE" id="PS51450">
    <property type="entry name" value="LRR"/>
    <property type="match status" value="1"/>
</dbReference>
<dbReference type="Gene3D" id="3.80.10.10">
    <property type="entry name" value="Ribonuclease Inhibitor"/>
    <property type="match status" value="1"/>
</dbReference>
<reference evidence="4 5" key="1">
    <citation type="journal article" date="2020" name="J. Phycol.">
        <title>Comparative genome analysis reveals Cyanidiococcus gen. nov., a new extremophilic red algal genus sister to Cyanidioschyzon (Cyanidioschyzonaceae, Rhodophyta).</title>
        <authorList>
            <person name="Liu S.-L."/>
            <person name="Chiang Y.-R."/>
            <person name="Yoon H.S."/>
            <person name="Fu H.-Y."/>
        </authorList>
    </citation>
    <scope>NUCLEOTIDE SEQUENCE [LARGE SCALE GENOMIC DNA]</scope>
    <source>
        <strain evidence="4 5">THAL066</strain>
    </source>
</reference>
<keyword evidence="5" id="KW-1185">Reference proteome</keyword>
<dbReference type="OrthoDB" id="4609at2759"/>
<evidence type="ECO:0000313" key="4">
    <source>
        <dbReference type="EMBL" id="KAF6000892.1"/>
    </source>
</evidence>
<feature type="region of interest" description="Disordered" evidence="3">
    <location>
        <begin position="19"/>
        <end position="70"/>
    </location>
</feature>
<dbReference type="Proteomes" id="UP000530660">
    <property type="component" value="Unassembled WGS sequence"/>
</dbReference>
<feature type="region of interest" description="Disordered" evidence="3">
    <location>
        <begin position="387"/>
        <end position="425"/>
    </location>
</feature>
<keyword evidence="2" id="KW-0677">Repeat</keyword>
<dbReference type="AlphaFoldDB" id="A0A7J7ICQ9"/>
<dbReference type="PANTHER" id="PTHR46652:SF3">
    <property type="entry name" value="LEUCINE-RICH REPEAT-CONTAINING PROTEIN 9"/>
    <property type="match status" value="1"/>
</dbReference>
<sequence>MSIHKSDSNQLLVSLVVEHSRRATPPQEGEVEALRVPEPETDFSYSRPRGISSTIGEKHSLQPPNFESNRNPWYQERVFSTAVRGRSPSPEPDGSGSPGVLSGVIGTCFVSGTVPEEAEDEGACLASHTEQQAQHSHWRPFRREVTAADSKLTISGERLMSVSFEQLRSLPSLASLSEISVASNQLRNIDLRPIASCRSLQVLLLNDNLLEGVDLTPLASCTQLERLWLHRNKLKSIDLSPLAISGSALRSLYLGRNELEEINLAPLEKCSNLRALQLEGNTKLKEIDVTPLFACAELSSFEAPPHARLIVRELAALEAQRRSLEKLQVASEKGEISEKRDYGNVFSTKLVLPKVFRRRGIVLHWIQDNSTDALSTEDCGFLDEKGHDVDTRPFRPEGRAAAPAEKESSNVPHDESISPGNSHRECDISTDWEPGASSLSQQRSLVVMVVGMTTHRRISTCNLLETTSTFHVIQTSSVVGALDAIISTPDNIDLVLMEPSDFELLIEKTRKTSIPLCMPVVVIGPPEYERSGVFQRCVAHGAKGFISFPLDSRDARALMDVAQNFKPRVEKCARILNRAR</sequence>
<gene>
    <name evidence="4" type="ORF">F1559_002260</name>
</gene>
<dbReference type="InterPro" id="IPR001611">
    <property type="entry name" value="Leu-rich_rpt"/>
</dbReference>
<dbReference type="SUPFAM" id="SSF52058">
    <property type="entry name" value="L domain-like"/>
    <property type="match status" value="1"/>
</dbReference>
<name>A0A7J7ICQ9_9RHOD</name>
<dbReference type="Pfam" id="PF12799">
    <property type="entry name" value="LRR_4"/>
    <property type="match status" value="1"/>
</dbReference>
<evidence type="ECO:0000256" key="2">
    <source>
        <dbReference type="ARBA" id="ARBA00022737"/>
    </source>
</evidence>
<evidence type="ECO:0000256" key="1">
    <source>
        <dbReference type="ARBA" id="ARBA00022614"/>
    </source>
</evidence>
<dbReference type="InterPro" id="IPR025875">
    <property type="entry name" value="Leu-rich_rpt_4"/>
</dbReference>
<dbReference type="InterPro" id="IPR050836">
    <property type="entry name" value="SDS22/Internalin_LRR"/>
</dbReference>
<comment type="caution">
    <text evidence="4">The sequence shown here is derived from an EMBL/GenBank/DDBJ whole genome shotgun (WGS) entry which is preliminary data.</text>
</comment>
<dbReference type="InterPro" id="IPR032675">
    <property type="entry name" value="LRR_dom_sf"/>
</dbReference>